<evidence type="ECO:0000313" key="2">
    <source>
        <dbReference type="Proteomes" id="UP000737113"/>
    </source>
</evidence>
<organism evidence="1 2">
    <name type="scientific">Shewanella salipaludis</name>
    <dbReference type="NCBI Taxonomy" id="2723052"/>
    <lineage>
        <taxon>Bacteria</taxon>
        <taxon>Pseudomonadati</taxon>
        <taxon>Pseudomonadota</taxon>
        <taxon>Gammaproteobacteria</taxon>
        <taxon>Alteromonadales</taxon>
        <taxon>Shewanellaceae</taxon>
        <taxon>Shewanella</taxon>
    </lineage>
</organism>
<dbReference type="InterPro" id="IPR022193">
    <property type="entry name" value="DUF3718"/>
</dbReference>
<accession>A0A972G1X9</accession>
<reference evidence="1" key="1">
    <citation type="submission" date="2020-04" db="EMBL/GenBank/DDBJ databases">
        <title>Description of Shewanella salipaludis sp. nov., isolated from a salt marsh.</title>
        <authorList>
            <person name="Park S."/>
            <person name="Yoon J.-H."/>
        </authorList>
    </citation>
    <scope>NUCLEOTIDE SEQUENCE</scope>
    <source>
        <strain evidence="1">SHSM-M6</strain>
    </source>
</reference>
<name>A0A972G1X9_9GAMM</name>
<dbReference type="EMBL" id="JAAXYH010000007">
    <property type="protein sequence ID" value="NMH65699.1"/>
    <property type="molecule type" value="Genomic_DNA"/>
</dbReference>
<protein>
    <submittedName>
        <fullName evidence="1">DUF3718 domain-containing protein</fullName>
    </submittedName>
</protein>
<dbReference type="AlphaFoldDB" id="A0A972G1X9"/>
<dbReference type="RefSeq" id="WP_169564429.1">
    <property type="nucleotide sequence ID" value="NZ_JAAXYH010000007.1"/>
</dbReference>
<keyword evidence="2" id="KW-1185">Reference proteome</keyword>
<evidence type="ECO:0000313" key="1">
    <source>
        <dbReference type="EMBL" id="NMH65699.1"/>
    </source>
</evidence>
<dbReference type="Pfam" id="PF12514">
    <property type="entry name" value="DUF3718"/>
    <property type="match status" value="1"/>
</dbReference>
<proteinExistence type="predicted"/>
<sequence length="150" mass="16818">MASVGCEMKSAIALMILEVEMKSYLVISTLLLSGWAIDTQAENYVFVAADHKPETKICVLAGSNQQPKLRLQMNAYSNLLRFTTNNIICNDMSLTQFAYRYGAMDSYAYLNRFTRSYNKVKERVTIRDIAAVPGSKADSDDTVFVYVSAK</sequence>
<comment type="caution">
    <text evidence="1">The sequence shown here is derived from an EMBL/GenBank/DDBJ whole genome shotgun (WGS) entry which is preliminary data.</text>
</comment>
<gene>
    <name evidence="1" type="ORF">HC757_11030</name>
</gene>
<dbReference type="Proteomes" id="UP000737113">
    <property type="component" value="Unassembled WGS sequence"/>
</dbReference>